<dbReference type="GO" id="GO:0043546">
    <property type="term" value="F:molybdopterin cofactor binding"/>
    <property type="evidence" value="ECO:0007669"/>
    <property type="project" value="InterPro"/>
</dbReference>
<keyword evidence="12" id="KW-1185">Reference proteome</keyword>
<comment type="cofactor">
    <cofactor evidence="1">
        <name>Mo-bis(molybdopterin guanine dinucleotide)</name>
        <dbReference type="ChEBI" id="CHEBI:60539"/>
    </cofactor>
</comment>
<dbReference type="Gene3D" id="3.40.228.10">
    <property type="entry name" value="Dimethylsulfoxide Reductase, domain 2"/>
    <property type="match status" value="1"/>
</dbReference>
<dbReference type="GO" id="GO:0016491">
    <property type="term" value="F:oxidoreductase activity"/>
    <property type="evidence" value="ECO:0007669"/>
    <property type="project" value="UniProtKB-KW"/>
</dbReference>
<dbReference type="InterPro" id="IPR050612">
    <property type="entry name" value="Prok_Mopterin_Oxidored"/>
</dbReference>
<dbReference type="GO" id="GO:0046872">
    <property type="term" value="F:metal ion binding"/>
    <property type="evidence" value="ECO:0007669"/>
    <property type="project" value="UniProtKB-KW"/>
</dbReference>
<dbReference type="RefSeq" id="WP_125016840.1">
    <property type="nucleotide sequence ID" value="NZ_QWEZ01000002.1"/>
</dbReference>
<evidence type="ECO:0000256" key="3">
    <source>
        <dbReference type="ARBA" id="ARBA00022485"/>
    </source>
</evidence>
<dbReference type="PANTHER" id="PTHR43742">
    <property type="entry name" value="TRIMETHYLAMINE-N-OXIDE REDUCTASE"/>
    <property type="match status" value="1"/>
</dbReference>
<dbReference type="SUPFAM" id="SSF50692">
    <property type="entry name" value="ADC-like"/>
    <property type="match status" value="1"/>
</dbReference>
<comment type="similarity">
    <text evidence="2">Belongs to the prokaryotic molybdopterin-containing oxidoreductase family.</text>
</comment>
<dbReference type="SMART" id="SM00926">
    <property type="entry name" value="Molybdop_Fe4S4"/>
    <property type="match status" value="1"/>
</dbReference>
<keyword evidence="8" id="KW-0408">Iron</keyword>
<dbReference type="Pfam" id="PF00384">
    <property type="entry name" value="Molybdopterin"/>
    <property type="match status" value="1"/>
</dbReference>
<keyword evidence="5" id="KW-0479">Metal-binding</keyword>
<feature type="domain" description="4Fe-4S Mo/W bis-MGD-type" evidence="10">
    <location>
        <begin position="44"/>
        <end position="100"/>
    </location>
</feature>
<dbReference type="CDD" id="cd02755">
    <property type="entry name" value="MopB_Thiosulfate-R-like"/>
    <property type="match status" value="1"/>
</dbReference>
<dbReference type="EMBL" id="QWEZ01000002">
    <property type="protein sequence ID" value="RRJ82785.1"/>
    <property type="molecule type" value="Genomic_DNA"/>
</dbReference>
<dbReference type="Gene3D" id="3.40.50.740">
    <property type="match status" value="1"/>
</dbReference>
<dbReference type="PROSITE" id="PS51669">
    <property type="entry name" value="4FE4S_MOW_BIS_MGD"/>
    <property type="match status" value="1"/>
</dbReference>
<comment type="caution">
    <text evidence="11">The sequence shown here is derived from an EMBL/GenBank/DDBJ whole genome shotgun (WGS) entry which is preliminary data.</text>
</comment>
<proteinExistence type="inferred from homology"/>
<keyword evidence="7" id="KW-0560">Oxidoreductase</keyword>
<dbReference type="InterPro" id="IPR009010">
    <property type="entry name" value="Asp_de-COase-like_dom_sf"/>
</dbReference>
<reference evidence="11 12" key="2">
    <citation type="submission" date="2018-12" db="EMBL/GenBank/DDBJ databases">
        <title>Simiduia agarivorans gen. nov., sp. nov., a marine, agarolytic bacterium isolated from shallow coastal water from Keelung, Taiwan.</title>
        <authorList>
            <person name="Shieh W.Y."/>
        </authorList>
    </citation>
    <scope>NUCLEOTIDE SEQUENCE [LARGE SCALE GENOMIC DNA]</scope>
    <source>
        <strain evidence="11 12">GTF-13</strain>
    </source>
</reference>
<dbReference type="InterPro" id="IPR006311">
    <property type="entry name" value="TAT_signal"/>
</dbReference>
<evidence type="ECO:0000256" key="9">
    <source>
        <dbReference type="ARBA" id="ARBA00023014"/>
    </source>
</evidence>
<dbReference type="Pfam" id="PF04879">
    <property type="entry name" value="Molybdop_Fe4S4"/>
    <property type="match status" value="1"/>
</dbReference>
<dbReference type="Pfam" id="PF01568">
    <property type="entry name" value="Molydop_binding"/>
    <property type="match status" value="1"/>
</dbReference>
<dbReference type="GO" id="GO:0051539">
    <property type="term" value="F:4 iron, 4 sulfur cluster binding"/>
    <property type="evidence" value="ECO:0007669"/>
    <property type="project" value="UniProtKB-KW"/>
</dbReference>
<dbReference type="PANTHER" id="PTHR43742:SF9">
    <property type="entry name" value="TETRATHIONATE REDUCTASE SUBUNIT A"/>
    <property type="match status" value="1"/>
</dbReference>
<evidence type="ECO:0000256" key="2">
    <source>
        <dbReference type="ARBA" id="ARBA00010312"/>
    </source>
</evidence>
<keyword evidence="6" id="KW-0732">Signal</keyword>
<dbReference type="PROSITE" id="PS51318">
    <property type="entry name" value="TAT"/>
    <property type="match status" value="1"/>
</dbReference>
<evidence type="ECO:0000313" key="11">
    <source>
        <dbReference type="EMBL" id="RRJ82785.1"/>
    </source>
</evidence>
<evidence type="ECO:0000259" key="10">
    <source>
        <dbReference type="PROSITE" id="PS51669"/>
    </source>
</evidence>
<dbReference type="InterPro" id="IPR006963">
    <property type="entry name" value="Mopterin_OxRdtase_4Fe-4S_dom"/>
</dbReference>
<evidence type="ECO:0000256" key="1">
    <source>
        <dbReference type="ARBA" id="ARBA00001942"/>
    </source>
</evidence>
<dbReference type="Gene3D" id="2.20.25.90">
    <property type="entry name" value="ADC-like domains"/>
    <property type="match status" value="1"/>
</dbReference>
<evidence type="ECO:0000256" key="6">
    <source>
        <dbReference type="ARBA" id="ARBA00022729"/>
    </source>
</evidence>
<dbReference type="Gene3D" id="2.40.40.20">
    <property type="match status" value="1"/>
</dbReference>
<evidence type="ECO:0000256" key="7">
    <source>
        <dbReference type="ARBA" id="ARBA00023002"/>
    </source>
</evidence>
<protein>
    <submittedName>
        <fullName evidence="11">Thiosulfate reductase</fullName>
    </submittedName>
</protein>
<gene>
    <name evidence="11" type="ORF">D0544_13090</name>
</gene>
<reference evidence="11 12" key="1">
    <citation type="submission" date="2018-08" db="EMBL/GenBank/DDBJ databases">
        <authorList>
            <person name="Khan S.A."/>
        </authorList>
    </citation>
    <scope>NUCLEOTIDE SEQUENCE [LARGE SCALE GENOMIC DNA]</scope>
    <source>
        <strain evidence="11 12">GTF-13</strain>
    </source>
</reference>
<dbReference type="CDD" id="cd02778">
    <property type="entry name" value="MopB_CT_Thiosulfate-R-like"/>
    <property type="match status" value="1"/>
</dbReference>
<evidence type="ECO:0000313" key="12">
    <source>
        <dbReference type="Proteomes" id="UP000280792"/>
    </source>
</evidence>
<keyword evidence="9" id="KW-0411">Iron-sulfur</keyword>
<keyword evidence="4" id="KW-0500">Molybdenum</keyword>
<dbReference type="SUPFAM" id="SSF53706">
    <property type="entry name" value="Formate dehydrogenase/DMSO reductase, domains 1-3"/>
    <property type="match status" value="1"/>
</dbReference>
<dbReference type="InterPro" id="IPR006656">
    <property type="entry name" value="Mopterin_OxRdtase"/>
</dbReference>
<evidence type="ECO:0000256" key="5">
    <source>
        <dbReference type="ARBA" id="ARBA00022723"/>
    </source>
</evidence>
<organism evidence="11 12">
    <name type="scientific">Aestuariirhabdus litorea</name>
    <dbReference type="NCBI Taxonomy" id="2528527"/>
    <lineage>
        <taxon>Bacteria</taxon>
        <taxon>Pseudomonadati</taxon>
        <taxon>Pseudomonadota</taxon>
        <taxon>Gammaproteobacteria</taxon>
        <taxon>Oceanospirillales</taxon>
        <taxon>Aestuariirhabdaceae</taxon>
        <taxon>Aestuariirhabdus</taxon>
    </lineage>
</organism>
<sequence>MEIGISRRRFLKNSVALSVVGGVTLSGPQVIALSKSANIDKPAKYSVPTLCEMCVNKCALIADVQDGIVKKLNPNPLFPKSRSMLCARGAAGIHALYDPDRLKTPLIRVGERGDGKYKEATWDEAFEYIKTKLVKIVDEEKDNRSCIGYCAGEGMAEHTFKSFMANKFGSTNFLNHATLCLQTTIAGYSTTIGGYGQADLENAKYIIMAGANRAEAIVTPDTMDIFKRTRGRGAKLITVDPRYTNTAMHADLHVPIKPGTDLAFVLALTYVVISKELYNKEYVKNNFNDFDKYQKHILESEYKPEWAEQITGVPAGTIRTIAHDFMAAAPQAVYYQGRRSTWTKNDFQLRRAMALFSALGGGVDVKGGIVFGSKLPLAAHEINTPLYFNAEPRIEGDAAAIIGSSGSWVEWRNMVEADKAPYPIRGMFVYKQNPMLSVPDTARTRKVFEKMDLVVVIDTMPSDTALMADVILPECSYLEREDPIRSFAGIEPAIGLRQKVIEPMYDSKPVIEIMRGLSAKLSKPLWEITKKHDEDVQDELEGEDELAYYQENGFDLTEPYLHSQEELNKHAFVEKYGEEAWKTIRKTGVYYPGMEASFKKINNNSYQYYPEDKKVYSVLPVEEKTDASPADIAPWKRTFNTPSKKIECYLGNFAKKGIDPMPTWRQEQHVDVPAGKFKFITGRHALQTQNSTQNNVMLLELMRENFAWINDAEARKLGIEHGDTIEIESSVGAVQIKAYPTPKIVPETIFYVHGFGAKSDGLTFAYRNGASDNEIIEAGSEPVYGSAIMHETLVTVKKV</sequence>
<dbReference type="AlphaFoldDB" id="A0A3P3VJ86"/>
<dbReference type="InterPro" id="IPR006655">
    <property type="entry name" value="Mopterin_OxRdtase_prok_CS"/>
</dbReference>
<dbReference type="Gene3D" id="3.30.2070.10">
    <property type="entry name" value="Formate dehydrogenase/DMSO reductase"/>
    <property type="match status" value="1"/>
</dbReference>
<evidence type="ECO:0000256" key="4">
    <source>
        <dbReference type="ARBA" id="ARBA00022505"/>
    </source>
</evidence>
<keyword evidence="3" id="KW-0004">4Fe-4S</keyword>
<name>A0A3P3VJ86_9GAMM</name>
<evidence type="ECO:0000256" key="8">
    <source>
        <dbReference type="ARBA" id="ARBA00023004"/>
    </source>
</evidence>
<dbReference type="PROSITE" id="PS00490">
    <property type="entry name" value="MOLYBDOPTERIN_PROK_2"/>
    <property type="match status" value="1"/>
</dbReference>
<accession>A0A3P3VJ86</accession>
<dbReference type="Proteomes" id="UP000280792">
    <property type="component" value="Unassembled WGS sequence"/>
</dbReference>
<dbReference type="InterPro" id="IPR006657">
    <property type="entry name" value="MoPterin_dinucl-bd_dom"/>
</dbReference>